<dbReference type="Gene3D" id="1.20.1250.20">
    <property type="entry name" value="MFS general substrate transporter like domains"/>
    <property type="match status" value="1"/>
</dbReference>
<evidence type="ECO:0000256" key="7">
    <source>
        <dbReference type="SAM" id="Phobius"/>
    </source>
</evidence>
<feature type="transmembrane region" description="Helical" evidence="7">
    <location>
        <begin position="77"/>
        <end position="95"/>
    </location>
</feature>
<feature type="transmembrane region" description="Helical" evidence="7">
    <location>
        <begin position="311"/>
        <end position="327"/>
    </location>
</feature>
<evidence type="ECO:0000256" key="6">
    <source>
        <dbReference type="ARBA" id="ARBA00023136"/>
    </source>
</evidence>
<keyword evidence="4 7" id="KW-0812">Transmembrane</keyword>
<dbReference type="InterPro" id="IPR020846">
    <property type="entry name" value="MFS_dom"/>
</dbReference>
<name>A0A653IFW5_9BACL</name>
<dbReference type="AlphaFoldDB" id="A0A653IFW5"/>
<dbReference type="EMBL" id="CABWKQ010000030">
    <property type="protein sequence ID" value="VWX37783.1"/>
    <property type="molecule type" value="Genomic_DNA"/>
</dbReference>
<dbReference type="InterPro" id="IPR001958">
    <property type="entry name" value="Tet-R_TetA/multi-R_MdtG-like"/>
</dbReference>
<dbReference type="PANTHER" id="PTHR43414">
    <property type="entry name" value="MULTIDRUG RESISTANCE PROTEIN MDTG"/>
    <property type="match status" value="1"/>
</dbReference>
<keyword evidence="3" id="KW-1003">Cell membrane</keyword>
<keyword evidence="5 7" id="KW-1133">Transmembrane helix</keyword>
<dbReference type="PROSITE" id="PS50850">
    <property type="entry name" value="MFS"/>
    <property type="match status" value="1"/>
</dbReference>
<reference evidence="9 10" key="1">
    <citation type="submission" date="2019-10" db="EMBL/GenBank/DDBJ databases">
        <authorList>
            <person name="Karimi E."/>
        </authorList>
    </citation>
    <scope>NUCLEOTIDE SEQUENCE [LARGE SCALE GENOMIC DNA]</scope>
    <source>
        <strain evidence="9">Exiguobacterium sp. 9Y</strain>
    </source>
</reference>
<comment type="subcellular location">
    <subcellularLocation>
        <location evidence="1">Cell membrane</location>
        <topology evidence="1">Multi-pass membrane protein</topology>
    </subcellularLocation>
</comment>
<feature type="transmembrane region" description="Helical" evidence="7">
    <location>
        <begin position="164"/>
        <end position="184"/>
    </location>
</feature>
<feature type="transmembrane region" description="Helical" evidence="7">
    <location>
        <begin position="136"/>
        <end position="158"/>
    </location>
</feature>
<dbReference type="CDD" id="cd17329">
    <property type="entry name" value="MFS_MdtH_MDR_like"/>
    <property type="match status" value="1"/>
</dbReference>
<evidence type="ECO:0000256" key="2">
    <source>
        <dbReference type="ARBA" id="ARBA00022448"/>
    </source>
</evidence>
<evidence type="ECO:0000313" key="9">
    <source>
        <dbReference type="EMBL" id="VWX37783.1"/>
    </source>
</evidence>
<feature type="transmembrane region" description="Helical" evidence="7">
    <location>
        <begin position="44"/>
        <end position="65"/>
    </location>
</feature>
<keyword evidence="10" id="KW-1185">Reference proteome</keyword>
<dbReference type="RefSeq" id="WP_159173730.1">
    <property type="nucleotide sequence ID" value="NZ_LR732312.1"/>
</dbReference>
<evidence type="ECO:0000256" key="3">
    <source>
        <dbReference type="ARBA" id="ARBA00022475"/>
    </source>
</evidence>
<feature type="transmembrane region" description="Helical" evidence="7">
    <location>
        <begin position="284"/>
        <end position="305"/>
    </location>
</feature>
<feature type="transmembrane region" description="Helical" evidence="7">
    <location>
        <begin position="212"/>
        <end position="234"/>
    </location>
</feature>
<protein>
    <submittedName>
        <fullName evidence="9">MFS transporter</fullName>
    </submittedName>
</protein>
<keyword evidence="6 7" id="KW-0472">Membrane</keyword>
<dbReference type="SUPFAM" id="SSF103473">
    <property type="entry name" value="MFS general substrate transporter"/>
    <property type="match status" value="1"/>
</dbReference>
<evidence type="ECO:0000256" key="4">
    <source>
        <dbReference type="ARBA" id="ARBA00022692"/>
    </source>
</evidence>
<organism evidence="9 10">
    <name type="scientific">Exiguobacterium oxidotolerans</name>
    <dbReference type="NCBI Taxonomy" id="223958"/>
    <lineage>
        <taxon>Bacteria</taxon>
        <taxon>Bacillati</taxon>
        <taxon>Bacillota</taxon>
        <taxon>Bacilli</taxon>
        <taxon>Bacillales</taxon>
        <taxon>Bacillales Family XII. Incertae Sedis</taxon>
        <taxon>Exiguobacterium</taxon>
    </lineage>
</organism>
<dbReference type="Pfam" id="PF07690">
    <property type="entry name" value="MFS_1"/>
    <property type="match status" value="1"/>
</dbReference>
<feature type="transmembrane region" description="Helical" evidence="7">
    <location>
        <begin position="254"/>
        <end position="272"/>
    </location>
</feature>
<dbReference type="GO" id="GO:0005886">
    <property type="term" value="C:plasma membrane"/>
    <property type="evidence" value="ECO:0007669"/>
    <property type="project" value="UniProtKB-SubCell"/>
</dbReference>
<feature type="transmembrane region" description="Helical" evidence="7">
    <location>
        <begin position="12"/>
        <end position="38"/>
    </location>
</feature>
<evidence type="ECO:0000256" key="1">
    <source>
        <dbReference type="ARBA" id="ARBA00004651"/>
    </source>
</evidence>
<dbReference type="InterPro" id="IPR011701">
    <property type="entry name" value="MFS"/>
</dbReference>
<feature type="transmembrane region" description="Helical" evidence="7">
    <location>
        <begin position="382"/>
        <end position="401"/>
    </location>
</feature>
<evidence type="ECO:0000256" key="5">
    <source>
        <dbReference type="ARBA" id="ARBA00022989"/>
    </source>
</evidence>
<proteinExistence type="predicted"/>
<dbReference type="PANTHER" id="PTHR43414:SF1">
    <property type="entry name" value="PEPTIDE PERMEASE"/>
    <property type="match status" value="1"/>
</dbReference>
<gene>
    <name evidence="9" type="ORF">EXIGUO9Y_360063</name>
</gene>
<sequence length="415" mass="44928">MFNSLKMLDRNIWIRFVGETLTGIMMFMIAPFLVLYYADQLDSYLLVGVIMAIGPISALFGSFLGGHLADLYGRKPLMVIAIVGDALALIGFTFADTFWPLLLLNATLGLTNSLFHPAASAMVADVTPPERLNESFGLLRMGHNIGAAFGPLIGSAVLFIDRSLIFYGAAIVYVLYALVLLLFIGETKPEKIEHPVDTPQLSSLTVLRKDHVFLIFIAAGVFISMGFTLVENMLPVFLKEALPGLPDEKNPFPYMMGLNGIMVVLFQFPIAAKLSGKSFGKVMLLGASVFGLGMILLAFVPSYFFSLGTDYIVVVILLLVIYALYTIGEMIMSPVQMTFIALIAPVHLRGTYNGAASVQWLIGGVTAPLLGSLFLESGHGDYALGAIGIACCLSGLVYLALDRSIRRAKRLSESA</sequence>
<evidence type="ECO:0000259" key="8">
    <source>
        <dbReference type="PROSITE" id="PS50850"/>
    </source>
</evidence>
<dbReference type="PRINTS" id="PR01035">
    <property type="entry name" value="TCRTETA"/>
</dbReference>
<evidence type="ECO:0000313" key="10">
    <source>
        <dbReference type="Proteomes" id="UP000439752"/>
    </source>
</evidence>
<accession>A0A653IFW5</accession>
<dbReference type="Proteomes" id="UP000439752">
    <property type="component" value="Unassembled WGS sequence"/>
</dbReference>
<keyword evidence="2" id="KW-0813">Transport</keyword>
<dbReference type="GO" id="GO:0022857">
    <property type="term" value="F:transmembrane transporter activity"/>
    <property type="evidence" value="ECO:0007669"/>
    <property type="project" value="InterPro"/>
</dbReference>
<feature type="domain" description="Major facilitator superfamily (MFS) profile" evidence="8">
    <location>
        <begin position="11"/>
        <end position="406"/>
    </location>
</feature>
<dbReference type="InterPro" id="IPR036259">
    <property type="entry name" value="MFS_trans_sf"/>
</dbReference>